<organism evidence="2 3">
    <name type="scientific">Paenibacillus xylanilyticus</name>
    <dbReference type="NCBI Taxonomy" id="248903"/>
    <lineage>
        <taxon>Bacteria</taxon>
        <taxon>Bacillati</taxon>
        <taxon>Bacillota</taxon>
        <taxon>Bacilli</taxon>
        <taxon>Bacillales</taxon>
        <taxon>Paenibacillaceae</taxon>
        <taxon>Paenibacillus</taxon>
    </lineage>
</organism>
<feature type="domain" description="FRG" evidence="1">
    <location>
        <begin position="21"/>
        <end position="122"/>
    </location>
</feature>
<comment type="caution">
    <text evidence="2">The sequence shown here is derived from an EMBL/GenBank/DDBJ whole genome shotgun (WGS) entry which is preliminary data.</text>
</comment>
<dbReference type="Proteomes" id="UP000526125">
    <property type="component" value="Unassembled WGS sequence"/>
</dbReference>
<dbReference type="AlphaFoldDB" id="A0A7Y6EVH1"/>
<sequence>MIKEYIIPNISIYLDLIRTNDFHNYIFRGQNEAYNGIQASGFRSYSGSAEASKYYDIEEMKKQFYSKVVRKISEEEKQYFLAFCQHHGLPTNLVDFTTSPLVALFFACYGKDQLTSNEAEIYLINKKKLIDITPLLLQNENFFELLIQTKDAQLKLFSNLRKMFANQAHDLPNYINKLIECYELNNIDIDGEELTESVDLDEEFLEDDYDNLKKLTDFKGKNDVIELYYFLANEIYDENITHGEVYHLNNAEYYSNEELGIRVFFALLINLLQLQYRNIDKPLKLDLNVYFTYQPPDLFDRIINQKGMFIYQLYLSKTDEHNKHRMLRFQSIQPDFIIKIQNHQAILNELNLLGINIESIYGDFDNIAKSIKFNQQYTLNS</sequence>
<dbReference type="Pfam" id="PF08867">
    <property type="entry name" value="FRG"/>
    <property type="match status" value="1"/>
</dbReference>
<accession>A0A7Y6EVH1</accession>
<dbReference type="SMART" id="SM00901">
    <property type="entry name" value="FRG"/>
    <property type="match status" value="1"/>
</dbReference>
<name>A0A7Y6EVH1_9BACL</name>
<reference evidence="2 3" key="1">
    <citation type="submission" date="2020-05" db="EMBL/GenBank/DDBJ databases">
        <title>Genome Sequencing of Type Strains.</title>
        <authorList>
            <person name="Lemaire J.F."/>
            <person name="Inderbitzin P."/>
            <person name="Gregorio O.A."/>
            <person name="Collins S.B."/>
            <person name="Wespe N."/>
            <person name="Knight-Connoni V."/>
        </authorList>
    </citation>
    <scope>NUCLEOTIDE SEQUENCE [LARGE SCALE GENOMIC DNA]</scope>
    <source>
        <strain evidence="2 3">LMG 21957</strain>
    </source>
</reference>
<evidence type="ECO:0000259" key="1">
    <source>
        <dbReference type="SMART" id="SM00901"/>
    </source>
</evidence>
<dbReference type="EMBL" id="JABMCB010000176">
    <property type="protein sequence ID" value="NUU75698.1"/>
    <property type="molecule type" value="Genomic_DNA"/>
</dbReference>
<protein>
    <submittedName>
        <fullName evidence="2">FRG domain-containing protein</fullName>
    </submittedName>
</protein>
<proteinExistence type="predicted"/>
<dbReference type="RefSeq" id="WP_024630802.1">
    <property type="nucleotide sequence ID" value="NZ_JABMCB010000176.1"/>
</dbReference>
<evidence type="ECO:0000313" key="2">
    <source>
        <dbReference type="EMBL" id="NUU75698.1"/>
    </source>
</evidence>
<dbReference type="InterPro" id="IPR014966">
    <property type="entry name" value="FRG-dom"/>
</dbReference>
<keyword evidence="3" id="KW-1185">Reference proteome</keyword>
<gene>
    <name evidence="2" type="ORF">HP552_10710</name>
</gene>
<evidence type="ECO:0000313" key="3">
    <source>
        <dbReference type="Proteomes" id="UP000526125"/>
    </source>
</evidence>